<reference evidence="2 3" key="1">
    <citation type="submission" date="2019-03" db="EMBL/GenBank/DDBJ databases">
        <title>First draft genome of Liparis tanakae, snailfish: a comprehensive survey of snailfish specific genes.</title>
        <authorList>
            <person name="Kim W."/>
            <person name="Song I."/>
            <person name="Jeong J.-H."/>
            <person name="Kim D."/>
            <person name="Kim S."/>
            <person name="Ryu S."/>
            <person name="Song J.Y."/>
            <person name="Lee S.K."/>
        </authorList>
    </citation>
    <scope>NUCLEOTIDE SEQUENCE [LARGE SCALE GENOMIC DNA]</scope>
    <source>
        <tissue evidence="2">Muscle</tissue>
    </source>
</reference>
<accession>A0A4Z2HR92</accession>
<gene>
    <name evidence="2" type="ORF">EYF80_021736</name>
</gene>
<feature type="region of interest" description="Disordered" evidence="1">
    <location>
        <begin position="77"/>
        <end position="108"/>
    </location>
</feature>
<evidence type="ECO:0000313" key="2">
    <source>
        <dbReference type="EMBL" id="TNN68091.1"/>
    </source>
</evidence>
<dbReference type="AlphaFoldDB" id="A0A4Z2HR92"/>
<name>A0A4Z2HR92_9TELE</name>
<sequence>MEVEEGDGTDDLMPRRGGGGAEPRGQGAAAAAAIVFIHVPVVVGGSPAVPLKWVCHVLSVSVPAVLFPRLSHRLQARAPTEKTENVFDPSERGKASVFGRSVDGNDRH</sequence>
<feature type="region of interest" description="Disordered" evidence="1">
    <location>
        <begin position="1"/>
        <end position="25"/>
    </location>
</feature>
<protein>
    <submittedName>
        <fullName evidence="2">Uncharacterized protein</fullName>
    </submittedName>
</protein>
<keyword evidence="3" id="KW-1185">Reference proteome</keyword>
<evidence type="ECO:0000256" key="1">
    <source>
        <dbReference type="SAM" id="MobiDB-lite"/>
    </source>
</evidence>
<dbReference type="EMBL" id="SRLO01000195">
    <property type="protein sequence ID" value="TNN68091.1"/>
    <property type="molecule type" value="Genomic_DNA"/>
</dbReference>
<organism evidence="2 3">
    <name type="scientific">Liparis tanakae</name>
    <name type="common">Tanaka's snailfish</name>
    <dbReference type="NCBI Taxonomy" id="230148"/>
    <lineage>
        <taxon>Eukaryota</taxon>
        <taxon>Metazoa</taxon>
        <taxon>Chordata</taxon>
        <taxon>Craniata</taxon>
        <taxon>Vertebrata</taxon>
        <taxon>Euteleostomi</taxon>
        <taxon>Actinopterygii</taxon>
        <taxon>Neopterygii</taxon>
        <taxon>Teleostei</taxon>
        <taxon>Neoteleostei</taxon>
        <taxon>Acanthomorphata</taxon>
        <taxon>Eupercaria</taxon>
        <taxon>Perciformes</taxon>
        <taxon>Cottioidei</taxon>
        <taxon>Cottales</taxon>
        <taxon>Liparidae</taxon>
        <taxon>Liparis</taxon>
    </lineage>
</organism>
<proteinExistence type="predicted"/>
<evidence type="ECO:0000313" key="3">
    <source>
        <dbReference type="Proteomes" id="UP000314294"/>
    </source>
</evidence>
<feature type="compositionally biased region" description="Basic and acidic residues" evidence="1">
    <location>
        <begin position="79"/>
        <end position="94"/>
    </location>
</feature>
<dbReference type="Proteomes" id="UP000314294">
    <property type="component" value="Unassembled WGS sequence"/>
</dbReference>
<feature type="compositionally biased region" description="Acidic residues" evidence="1">
    <location>
        <begin position="1"/>
        <end position="10"/>
    </location>
</feature>
<comment type="caution">
    <text evidence="2">The sequence shown here is derived from an EMBL/GenBank/DDBJ whole genome shotgun (WGS) entry which is preliminary data.</text>
</comment>